<dbReference type="InterPro" id="IPR016185">
    <property type="entry name" value="PreATP-grasp_dom_sf"/>
</dbReference>
<dbReference type="GO" id="GO:0006189">
    <property type="term" value="P:'de novo' IMP biosynthetic process"/>
    <property type="evidence" value="ECO:0007669"/>
    <property type="project" value="UniProtKB-UniPathway"/>
</dbReference>
<dbReference type="InterPro" id="IPR011761">
    <property type="entry name" value="ATP-grasp"/>
</dbReference>
<dbReference type="InterPro" id="IPR020559">
    <property type="entry name" value="PRibGlycinamide_synth_CS"/>
</dbReference>
<dbReference type="Gene3D" id="3.30.470.20">
    <property type="entry name" value="ATP-grasp fold, B domain"/>
    <property type="match status" value="1"/>
</dbReference>
<dbReference type="PROSITE" id="PS50975">
    <property type="entry name" value="ATP_GRASP"/>
    <property type="match status" value="1"/>
</dbReference>
<sequence>MKVLVVGSGAREHALAWKLGRERGVTEVVCAPGNAGTRQQACARSLDVSDPAAVLALAEAETADLTVVGPELPLALGVQDLFTARGLLLFGPTQMAAQLESSKSFSKNFMVRHGVPTPRFRVCDTPEAAIEAVSCGEFGFPVVIKADGLAAGKGVTVAPDRPAAEMAVREAMVADRFGSAGRRVLIERCLVGPEASFFAICDGRRALALPTAQDHKRAYDGDKGPNTGGMGAFAPNPLVTPDLERRIQREIIDPVLDGMSAEGYPYRGFLYVGLMLTVEGPQVIEFNVRLGDPEAQVVLPMVEDELAPVLEAAARGTLETASLARSSDCYVGIVLASGGYPGSYQTGVQIEGLEAASVCEDVLVFHAGTELRDGEVVTTGGRVLTVVARGGNMAEAIDRAYTAESRITFVDKQVRTDIGRTATEADFGPEETAYE</sequence>
<dbReference type="HAMAP" id="MF_00138">
    <property type="entry name" value="GARS"/>
    <property type="match status" value="1"/>
</dbReference>
<dbReference type="InterPro" id="IPR000115">
    <property type="entry name" value="PRibGlycinamide_synth"/>
</dbReference>
<dbReference type="SUPFAM" id="SSF56059">
    <property type="entry name" value="Glutathione synthetase ATP-binding domain-like"/>
    <property type="match status" value="1"/>
</dbReference>
<evidence type="ECO:0000313" key="11">
    <source>
        <dbReference type="EMBL" id="SUZ91144.1"/>
    </source>
</evidence>
<dbReference type="InterPro" id="IPR020561">
    <property type="entry name" value="PRibGlycinamid_synth_ATP-grasp"/>
</dbReference>
<evidence type="ECO:0000259" key="10">
    <source>
        <dbReference type="PROSITE" id="PS50975"/>
    </source>
</evidence>
<dbReference type="AlphaFoldDB" id="A0A381RIT7"/>
<evidence type="ECO:0000256" key="5">
    <source>
        <dbReference type="ARBA" id="ARBA00022755"/>
    </source>
</evidence>
<dbReference type="FunFam" id="3.90.600.10:FF:000001">
    <property type="entry name" value="Trifunctional purine biosynthetic protein adenosine-3"/>
    <property type="match status" value="1"/>
</dbReference>
<gene>
    <name evidence="11" type="ORF">METZ01_LOCUS43998</name>
</gene>
<dbReference type="PANTHER" id="PTHR43472">
    <property type="entry name" value="PHOSPHORIBOSYLAMINE--GLYCINE LIGASE"/>
    <property type="match status" value="1"/>
</dbReference>
<dbReference type="InterPro" id="IPR013815">
    <property type="entry name" value="ATP_grasp_subdomain_1"/>
</dbReference>
<comment type="similarity">
    <text evidence="7">Belongs to the GARS family.</text>
</comment>
<evidence type="ECO:0000256" key="8">
    <source>
        <dbReference type="ARBA" id="ARBA00042242"/>
    </source>
</evidence>
<dbReference type="SMART" id="SM01209">
    <property type="entry name" value="GARS_A"/>
    <property type="match status" value="1"/>
</dbReference>
<dbReference type="GO" id="GO:0005524">
    <property type="term" value="F:ATP binding"/>
    <property type="evidence" value="ECO:0007669"/>
    <property type="project" value="UniProtKB-KW"/>
</dbReference>
<dbReference type="GO" id="GO:0009113">
    <property type="term" value="P:purine nucleobase biosynthetic process"/>
    <property type="evidence" value="ECO:0007669"/>
    <property type="project" value="InterPro"/>
</dbReference>
<dbReference type="UniPathway" id="UPA00074">
    <property type="reaction ID" value="UER00125"/>
</dbReference>
<keyword evidence="5" id="KW-0658">Purine biosynthesis</keyword>
<evidence type="ECO:0000256" key="6">
    <source>
        <dbReference type="ARBA" id="ARBA00022840"/>
    </source>
</evidence>
<dbReference type="GO" id="GO:0004637">
    <property type="term" value="F:phosphoribosylamine-glycine ligase activity"/>
    <property type="evidence" value="ECO:0007669"/>
    <property type="project" value="UniProtKB-EC"/>
</dbReference>
<dbReference type="SMART" id="SM01210">
    <property type="entry name" value="GARS_C"/>
    <property type="match status" value="1"/>
</dbReference>
<dbReference type="PANTHER" id="PTHR43472:SF1">
    <property type="entry name" value="PHOSPHORIBOSYLAMINE--GLYCINE LIGASE, CHLOROPLASTIC"/>
    <property type="match status" value="1"/>
</dbReference>
<dbReference type="Gene3D" id="3.90.600.10">
    <property type="entry name" value="Phosphoribosylglycinamide synthetase, C-terminal domain"/>
    <property type="match status" value="1"/>
</dbReference>
<dbReference type="PROSITE" id="PS00184">
    <property type="entry name" value="GARS"/>
    <property type="match status" value="1"/>
</dbReference>
<dbReference type="InterPro" id="IPR011054">
    <property type="entry name" value="Rudment_hybrid_motif"/>
</dbReference>
<dbReference type="EC" id="6.3.4.13" evidence="2"/>
<evidence type="ECO:0000256" key="3">
    <source>
        <dbReference type="ARBA" id="ARBA00022598"/>
    </source>
</evidence>
<comment type="pathway">
    <text evidence="1">Purine metabolism; IMP biosynthesis via de novo pathway; N(1)-(5-phospho-D-ribosyl)glycinamide from 5-phospho-alpha-D-ribose 1-diphosphate: step 2/2.</text>
</comment>
<evidence type="ECO:0000256" key="9">
    <source>
        <dbReference type="ARBA" id="ARBA00042864"/>
    </source>
</evidence>
<dbReference type="InterPro" id="IPR020562">
    <property type="entry name" value="PRibGlycinamide_synth_N"/>
</dbReference>
<name>A0A381RIT7_9ZZZZ</name>
<evidence type="ECO:0000256" key="2">
    <source>
        <dbReference type="ARBA" id="ARBA00013255"/>
    </source>
</evidence>
<dbReference type="SUPFAM" id="SSF52440">
    <property type="entry name" value="PreATP-grasp domain"/>
    <property type="match status" value="1"/>
</dbReference>
<dbReference type="Pfam" id="PF01071">
    <property type="entry name" value="GARS_A"/>
    <property type="match status" value="1"/>
</dbReference>
<dbReference type="InterPro" id="IPR037123">
    <property type="entry name" value="PRibGlycinamide_synth_C_sf"/>
</dbReference>
<dbReference type="NCBIfam" id="TIGR00877">
    <property type="entry name" value="purD"/>
    <property type="match status" value="1"/>
</dbReference>
<dbReference type="Gene3D" id="3.30.1490.20">
    <property type="entry name" value="ATP-grasp fold, A domain"/>
    <property type="match status" value="1"/>
</dbReference>
<dbReference type="SUPFAM" id="SSF51246">
    <property type="entry name" value="Rudiment single hybrid motif"/>
    <property type="match status" value="1"/>
</dbReference>
<feature type="domain" description="ATP-grasp" evidence="10">
    <location>
        <begin position="107"/>
        <end position="315"/>
    </location>
</feature>
<dbReference type="Pfam" id="PF02843">
    <property type="entry name" value="GARS_C"/>
    <property type="match status" value="1"/>
</dbReference>
<accession>A0A381RIT7</accession>
<proteinExistence type="inferred from homology"/>
<dbReference type="Pfam" id="PF02844">
    <property type="entry name" value="GARS_N"/>
    <property type="match status" value="1"/>
</dbReference>
<protein>
    <recommendedName>
        <fullName evidence="2">phosphoribosylamine--glycine ligase</fullName>
        <ecNumber evidence="2">6.3.4.13</ecNumber>
    </recommendedName>
    <alternativeName>
        <fullName evidence="8">Glycinamide ribonucleotide synthetase</fullName>
    </alternativeName>
    <alternativeName>
        <fullName evidence="9">Phosphoribosylglycinamide synthetase</fullName>
    </alternativeName>
</protein>
<dbReference type="GO" id="GO:0046872">
    <property type="term" value="F:metal ion binding"/>
    <property type="evidence" value="ECO:0007669"/>
    <property type="project" value="InterPro"/>
</dbReference>
<keyword evidence="4" id="KW-0547">Nucleotide-binding</keyword>
<organism evidence="11">
    <name type="scientific">marine metagenome</name>
    <dbReference type="NCBI Taxonomy" id="408172"/>
    <lineage>
        <taxon>unclassified sequences</taxon>
        <taxon>metagenomes</taxon>
        <taxon>ecological metagenomes</taxon>
    </lineage>
</organism>
<evidence type="ECO:0000256" key="1">
    <source>
        <dbReference type="ARBA" id="ARBA00005174"/>
    </source>
</evidence>
<evidence type="ECO:0000256" key="4">
    <source>
        <dbReference type="ARBA" id="ARBA00022741"/>
    </source>
</evidence>
<reference evidence="11" key="1">
    <citation type="submission" date="2018-05" db="EMBL/GenBank/DDBJ databases">
        <authorList>
            <person name="Lanie J.A."/>
            <person name="Ng W.-L."/>
            <person name="Kazmierczak K.M."/>
            <person name="Andrzejewski T.M."/>
            <person name="Davidsen T.M."/>
            <person name="Wayne K.J."/>
            <person name="Tettelin H."/>
            <person name="Glass J.I."/>
            <person name="Rusch D."/>
            <person name="Podicherti R."/>
            <person name="Tsui H.-C.T."/>
            <person name="Winkler M.E."/>
        </authorList>
    </citation>
    <scope>NUCLEOTIDE SEQUENCE</scope>
</reference>
<keyword evidence="6" id="KW-0067">ATP-binding</keyword>
<dbReference type="InterPro" id="IPR020560">
    <property type="entry name" value="PRibGlycinamide_synth_C-dom"/>
</dbReference>
<keyword evidence="3" id="KW-0436">Ligase</keyword>
<dbReference type="EMBL" id="UINC01001951">
    <property type="protein sequence ID" value="SUZ91144.1"/>
    <property type="molecule type" value="Genomic_DNA"/>
</dbReference>
<dbReference type="Gene3D" id="3.40.50.20">
    <property type="match status" value="1"/>
</dbReference>
<evidence type="ECO:0000256" key="7">
    <source>
        <dbReference type="ARBA" id="ARBA00038345"/>
    </source>
</evidence>